<sequence>MTAHGKTATASLVARASLARTWDIATPLTPVGYYPKSGPLPAVVEVRDQTGAWDAPGQTRRLLLSDGGWVIEHTEVVDRPHTFAYRLSDFQKLFGAIVEGARAEWTFSEVAGGTLIDWSYTFLPRRGAGPLVGAIVRVLWGPYMRRVLPGIVAAVEDGAGAYYPR</sequence>
<dbReference type="InterPro" id="IPR019587">
    <property type="entry name" value="Polyketide_cyclase/dehydratase"/>
</dbReference>
<dbReference type="Gene3D" id="3.30.530.20">
    <property type="match status" value="1"/>
</dbReference>
<gene>
    <name evidence="1" type="ORF">G3T37_09590</name>
</gene>
<evidence type="ECO:0000313" key="1">
    <source>
        <dbReference type="EMBL" id="NEM91610.1"/>
    </source>
</evidence>
<dbReference type="RefSeq" id="WP_163473421.1">
    <property type="nucleotide sequence ID" value="NZ_JAAGWZ010000002.1"/>
</dbReference>
<dbReference type="InterPro" id="IPR023393">
    <property type="entry name" value="START-like_dom_sf"/>
</dbReference>
<comment type="caution">
    <text evidence="1">The sequence shown here is derived from an EMBL/GenBank/DDBJ whole genome shotgun (WGS) entry which is preliminary data.</text>
</comment>
<dbReference type="EMBL" id="JAAGWZ010000002">
    <property type="protein sequence ID" value="NEM91610.1"/>
    <property type="molecule type" value="Genomic_DNA"/>
</dbReference>
<accession>A0A7C9PNF3</accession>
<name>A0A7C9PNF3_9MICO</name>
<organism evidence="1 2">
    <name type="scientific">Galbitalea soli</name>
    <dbReference type="NCBI Taxonomy" id="1268042"/>
    <lineage>
        <taxon>Bacteria</taxon>
        <taxon>Bacillati</taxon>
        <taxon>Actinomycetota</taxon>
        <taxon>Actinomycetes</taxon>
        <taxon>Micrococcales</taxon>
        <taxon>Microbacteriaceae</taxon>
        <taxon>Galbitalea</taxon>
    </lineage>
</organism>
<dbReference type="SUPFAM" id="SSF55961">
    <property type="entry name" value="Bet v1-like"/>
    <property type="match status" value="1"/>
</dbReference>
<protein>
    <submittedName>
        <fullName evidence="1">SRPBCC family protein</fullName>
    </submittedName>
</protein>
<evidence type="ECO:0000313" key="2">
    <source>
        <dbReference type="Proteomes" id="UP000479756"/>
    </source>
</evidence>
<dbReference type="Proteomes" id="UP000479756">
    <property type="component" value="Unassembled WGS sequence"/>
</dbReference>
<dbReference type="AlphaFoldDB" id="A0A7C9PNF3"/>
<proteinExistence type="predicted"/>
<keyword evidence="2" id="KW-1185">Reference proteome</keyword>
<reference evidence="1 2" key="1">
    <citation type="journal article" date="2014" name="Int. J. Syst. Evol. Microbiol.">
        <title>Description of Galbitalea soli gen. nov., sp. nov., and Frondihabitans sucicola sp. nov.</title>
        <authorList>
            <person name="Kim S.J."/>
            <person name="Lim J.M."/>
            <person name="Ahn J.H."/>
            <person name="Weon H.Y."/>
            <person name="Hamada M."/>
            <person name="Suzuki K."/>
            <person name="Ahn T.Y."/>
            <person name="Kwon S.W."/>
        </authorList>
    </citation>
    <scope>NUCLEOTIDE SEQUENCE [LARGE SCALE GENOMIC DNA]</scope>
    <source>
        <strain evidence="1 2">NBRC 108727</strain>
    </source>
</reference>
<dbReference type="Pfam" id="PF10604">
    <property type="entry name" value="Polyketide_cyc2"/>
    <property type="match status" value="1"/>
</dbReference>